<feature type="transmembrane region" description="Helical" evidence="8">
    <location>
        <begin position="269"/>
        <end position="290"/>
    </location>
</feature>
<dbReference type="AlphaFoldDB" id="A0AAE3XQM9"/>
<dbReference type="SMART" id="SM00471">
    <property type="entry name" value="HDc"/>
    <property type="match status" value="1"/>
</dbReference>
<feature type="transmembrane region" description="Helical" evidence="8">
    <location>
        <begin position="243"/>
        <end position="263"/>
    </location>
</feature>
<dbReference type="InterPro" id="IPR006674">
    <property type="entry name" value="HD_domain"/>
</dbReference>
<dbReference type="InterPro" id="IPR043760">
    <property type="entry name" value="PycTM_dom"/>
</dbReference>
<dbReference type="GO" id="GO:0051607">
    <property type="term" value="P:defense response to virus"/>
    <property type="evidence" value="ECO:0007669"/>
    <property type="project" value="UniProtKB-KW"/>
</dbReference>
<dbReference type="InterPro" id="IPR003607">
    <property type="entry name" value="HD/PDEase_dom"/>
</dbReference>
<feature type="transmembrane region" description="Helical" evidence="8">
    <location>
        <begin position="364"/>
        <end position="387"/>
    </location>
</feature>
<evidence type="ECO:0000256" key="7">
    <source>
        <dbReference type="ARBA" id="ARBA00023136"/>
    </source>
</evidence>
<reference evidence="10" key="1">
    <citation type="submission" date="2023-07" db="EMBL/GenBank/DDBJ databases">
        <title>Genomic Encyclopedia of Type Strains, Phase IV (KMG-IV): sequencing the most valuable type-strain genomes for metagenomic binning, comparative biology and taxonomic classification.</title>
        <authorList>
            <person name="Goeker M."/>
        </authorList>
    </citation>
    <scope>NUCLEOTIDE SEQUENCE</scope>
    <source>
        <strain evidence="10">DSM 26174</strain>
    </source>
</reference>
<keyword evidence="7 8" id="KW-0472">Membrane</keyword>
<dbReference type="EMBL" id="JAVDQD010000004">
    <property type="protein sequence ID" value="MDR6240254.1"/>
    <property type="molecule type" value="Genomic_DNA"/>
</dbReference>
<keyword evidence="11" id="KW-1185">Reference proteome</keyword>
<keyword evidence="2" id="KW-1003">Cell membrane</keyword>
<feature type="domain" description="HD/PDEase" evidence="9">
    <location>
        <begin position="25"/>
        <end position="138"/>
    </location>
</feature>
<accession>A0AAE3XQM9</accession>
<comment type="subcellular location">
    <subcellularLocation>
        <location evidence="1">Cell membrane</location>
    </subcellularLocation>
</comment>
<dbReference type="SUPFAM" id="SSF109604">
    <property type="entry name" value="HD-domain/PDEase-like"/>
    <property type="match status" value="1"/>
</dbReference>
<protein>
    <submittedName>
        <fullName evidence="10">Metal-dependent HD superfamily phosphohydrolase</fullName>
    </submittedName>
</protein>
<keyword evidence="3 8" id="KW-0812">Transmembrane</keyword>
<sequence>MDDLKKVVQEAEAFYKEYIQKDSSYSYHNIDHTQLVVNAVEEIGKAEGLSEYEIDLVTIAAWFHDIAYVDFPKEHESKGAEIAENFLKTKLSQDEIDRIKALIMVTKMPQDPQNHMEMVMCDADLSHLGKEGYFQRAENLRKECCTHFKKVNKKEWTMLNIQFLMTHKYFTDYAKKNFQPQKDEYVKYMIENFDQLKKSGKSKKKSAENSNDDKPRRDVETMYRIVMRNHTTFSVIADRKANILLSINSIIVSFAVGVLFRKVEEWPEILVPSVIFALTGLITVILTVIATRPNVTKGKFTKEDIEQDRVNLLFFGNFHGMSLDEYQHALEYNTQTPKQIYDSLSRDLYYLGKVLNLKYKRLHVAFNFFMFGLTLTVVSFIIFFFLLK</sequence>
<dbReference type="CDD" id="cd00077">
    <property type="entry name" value="HDc"/>
    <property type="match status" value="1"/>
</dbReference>
<organism evidence="10 11">
    <name type="scientific">Aureibacter tunicatorum</name>
    <dbReference type="NCBI Taxonomy" id="866807"/>
    <lineage>
        <taxon>Bacteria</taxon>
        <taxon>Pseudomonadati</taxon>
        <taxon>Bacteroidota</taxon>
        <taxon>Cytophagia</taxon>
        <taxon>Cytophagales</taxon>
        <taxon>Persicobacteraceae</taxon>
        <taxon>Aureibacter</taxon>
    </lineage>
</organism>
<evidence type="ECO:0000256" key="4">
    <source>
        <dbReference type="ARBA" id="ARBA00022741"/>
    </source>
</evidence>
<evidence type="ECO:0000256" key="3">
    <source>
        <dbReference type="ARBA" id="ARBA00022692"/>
    </source>
</evidence>
<evidence type="ECO:0000256" key="2">
    <source>
        <dbReference type="ARBA" id="ARBA00022475"/>
    </source>
</evidence>
<dbReference type="GO" id="GO:0000166">
    <property type="term" value="F:nucleotide binding"/>
    <property type="evidence" value="ECO:0007669"/>
    <property type="project" value="UniProtKB-KW"/>
</dbReference>
<comment type="caution">
    <text evidence="10">The sequence shown here is derived from an EMBL/GenBank/DDBJ whole genome shotgun (WGS) entry which is preliminary data.</text>
</comment>
<keyword evidence="5 8" id="KW-1133">Transmembrane helix</keyword>
<dbReference type="PANTHER" id="PTHR21174">
    <property type="match status" value="1"/>
</dbReference>
<keyword evidence="6" id="KW-0051">Antiviral defense</keyword>
<evidence type="ECO:0000259" key="9">
    <source>
        <dbReference type="SMART" id="SM00471"/>
    </source>
</evidence>
<dbReference type="Gene3D" id="1.10.3210.10">
    <property type="entry name" value="Hypothetical protein af1432"/>
    <property type="match status" value="1"/>
</dbReference>
<dbReference type="Proteomes" id="UP001185092">
    <property type="component" value="Unassembled WGS sequence"/>
</dbReference>
<dbReference type="Pfam" id="PF01966">
    <property type="entry name" value="HD"/>
    <property type="match status" value="1"/>
</dbReference>
<evidence type="ECO:0000256" key="8">
    <source>
        <dbReference type="SAM" id="Phobius"/>
    </source>
</evidence>
<dbReference type="PANTHER" id="PTHR21174:SF0">
    <property type="entry name" value="HD PHOSPHOHYDROLASE FAMILY PROTEIN-RELATED"/>
    <property type="match status" value="1"/>
</dbReference>
<name>A0AAE3XQM9_9BACT</name>
<dbReference type="GO" id="GO:0005886">
    <property type="term" value="C:plasma membrane"/>
    <property type="evidence" value="ECO:0007669"/>
    <property type="project" value="UniProtKB-SubCell"/>
</dbReference>
<keyword evidence="4" id="KW-0547">Nucleotide-binding</keyword>
<evidence type="ECO:0000256" key="1">
    <source>
        <dbReference type="ARBA" id="ARBA00004236"/>
    </source>
</evidence>
<dbReference type="RefSeq" id="WP_309940155.1">
    <property type="nucleotide sequence ID" value="NZ_AP025305.1"/>
</dbReference>
<evidence type="ECO:0000313" key="10">
    <source>
        <dbReference type="EMBL" id="MDR6240254.1"/>
    </source>
</evidence>
<evidence type="ECO:0000256" key="5">
    <source>
        <dbReference type="ARBA" id="ARBA00022989"/>
    </source>
</evidence>
<dbReference type="Pfam" id="PF18967">
    <property type="entry name" value="PycTM"/>
    <property type="match status" value="1"/>
</dbReference>
<proteinExistence type="predicted"/>
<evidence type="ECO:0000313" key="11">
    <source>
        <dbReference type="Proteomes" id="UP001185092"/>
    </source>
</evidence>
<dbReference type="InterPro" id="IPR009218">
    <property type="entry name" value="HD_phosphohydro"/>
</dbReference>
<gene>
    <name evidence="10" type="ORF">HNQ88_003320</name>
</gene>
<evidence type="ECO:0000256" key="6">
    <source>
        <dbReference type="ARBA" id="ARBA00023118"/>
    </source>
</evidence>